<name>A0A194XSM4_MOLSC</name>
<sequence length="279" mass="32138">MADPKIDHCYEKLRLAFSQITADNIRSRWGDYIPWNLKPIIDAAAKHETSKKVIKNLTWQEVWEKLQEEDPAIKLWETEKKSVTGTPPEERCNVAYVSNIDIALAQFHNVVVAQYLVRDKNAITNGAIQFESETDKELMLRAFNMFEKRFFTDLSALVIGGQTRILRCVASEDEWKKAKFVYEKRLRGEEKDEGKIVKSCRVVCHRVKGITRNDPQEEALRLELISAATAFEEAELTKKEAKDRHEKARIRFQDATLAYEKMEADKALADAIADQMDVS</sequence>
<dbReference type="Proteomes" id="UP000070700">
    <property type="component" value="Unassembled WGS sequence"/>
</dbReference>
<proteinExistence type="predicted"/>
<evidence type="ECO:0000313" key="1">
    <source>
        <dbReference type="EMBL" id="KUJ23198.1"/>
    </source>
</evidence>
<dbReference type="RefSeq" id="XP_018077553.1">
    <property type="nucleotide sequence ID" value="XM_018219216.1"/>
</dbReference>
<dbReference type="EMBL" id="KQ947405">
    <property type="protein sequence ID" value="KUJ23198.1"/>
    <property type="molecule type" value="Genomic_DNA"/>
</dbReference>
<protein>
    <submittedName>
        <fullName evidence="1">Uncharacterized protein</fullName>
    </submittedName>
</protein>
<organism evidence="1 2">
    <name type="scientific">Mollisia scopiformis</name>
    <name type="common">Conifer needle endophyte fungus</name>
    <name type="synonym">Phialocephala scopiformis</name>
    <dbReference type="NCBI Taxonomy" id="149040"/>
    <lineage>
        <taxon>Eukaryota</taxon>
        <taxon>Fungi</taxon>
        <taxon>Dikarya</taxon>
        <taxon>Ascomycota</taxon>
        <taxon>Pezizomycotina</taxon>
        <taxon>Leotiomycetes</taxon>
        <taxon>Helotiales</taxon>
        <taxon>Mollisiaceae</taxon>
        <taxon>Mollisia</taxon>
    </lineage>
</organism>
<keyword evidence="2" id="KW-1185">Reference proteome</keyword>
<dbReference type="GeneID" id="28828942"/>
<accession>A0A194XSM4</accession>
<gene>
    <name evidence="1" type="ORF">LY89DRAFT_727968</name>
</gene>
<dbReference type="KEGG" id="psco:LY89DRAFT_727968"/>
<dbReference type="AlphaFoldDB" id="A0A194XSM4"/>
<evidence type="ECO:0000313" key="2">
    <source>
        <dbReference type="Proteomes" id="UP000070700"/>
    </source>
</evidence>
<reference evidence="1 2" key="1">
    <citation type="submission" date="2015-10" db="EMBL/GenBank/DDBJ databases">
        <title>Full genome of DAOMC 229536 Phialocephala scopiformis, a fungal endophyte of spruce producing the potent anti-insectan compound rugulosin.</title>
        <authorList>
            <consortium name="DOE Joint Genome Institute"/>
            <person name="Walker A.K."/>
            <person name="Frasz S.L."/>
            <person name="Seifert K.A."/>
            <person name="Miller J.D."/>
            <person name="Mondo S.J."/>
            <person name="Labutti K."/>
            <person name="Lipzen A."/>
            <person name="Dockter R."/>
            <person name="Kennedy M."/>
            <person name="Grigoriev I.V."/>
            <person name="Spatafora J.W."/>
        </authorList>
    </citation>
    <scope>NUCLEOTIDE SEQUENCE [LARGE SCALE GENOMIC DNA]</scope>
    <source>
        <strain evidence="1 2">CBS 120377</strain>
    </source>
</reference>
<dbReference type="InParanoid" id="A0A194XSM4"/>